<dbReference type="OrthoDB" id="9780299at2"/>
<dbReference type="SUPFAM" id="SSF88659">
    <property type="entry name" value="Sigma3 and sigma4 domains of RNA polymerase sigma factors"/>
    <property type="match status" value="1"/>
</dbReference>
<dbReference type="Pfam" id="PF04542">
    <property type="entry name" value="Sigma70_r2"/>
    <property type="match status" value="1"/>
</dbReference>
<dbReference type="PANTHER" id="PTHR47756">
    <property type="entry name" value="BLL6612 PROTEIN-RELATED"/>
    <property type="match status" value="1"/>
</dbReference>
<dbReference type="EMBL" id="SOCA01000001">
    <property type="protein sequence ID" value="TDU80706.1"/>
    <property type="molecule type" value="Genomic_DNA"/>
</dbReference>
<feature type="domain" description="RNA polymerase sigma-70 region 2" evidence="1">
    <location>
        <begin position="16"/>
        <end position="77"/>
    </location>
</feature>
<feature type="domain" description="DUF6596" evidence="2">
    <location>
        <begin position="179"/>
        <end position="280"/>
    </location>
</feature>
<dbReference type="InterPro" id="IPR013325">
    <property type="entry name" value="RNA_pol_sigma_r2"/>
</dbReference>
<evidence type="ECO:0000313" key="3">
    <source>
        <dbReference type="EMBL" id="TDU80706.1"/>
    </source>
</evidence>
<dbReference type="SUPFAM" id="SSF88946">
    <property type="entry name" value="Sigma2 domain of RNA polymerase sigma factors"/>
    <property type="match status" value="1"/>
</dbReference>
<comment type="caution">
    <text evidence="3">The sequence shown here is derived from an EMBL/GenBank/DDBJ whole genome shotgun (WGS) entry which is preliminary data.</text>
</comment>
<keyword evidence="4" id="KW-1185">Reference proteome</keyword>
<sequence>MTSSAEAVDEVARTAYGQLLAYLASRYGDVASAEDALGDAFLAALRQWPADGIPDNPRAWILRAAQRKQVDAYRRKRTREMAAEELERAALEAEQAADDLTFPDERLKLLFVCAHPAIDPAARAPLSLQTVLGIQADRIASAFLVSPAAMSQRLVRAKAKIRDARIPFYVPGENEWPERFESVLDSLYAAFTTGWDEAAGSGGPGGGLAMESIWLGRLLVHLLPDSPEALGLLALMLHSHARHPARRSNEGAFVPLPEQDVRRWSAPLIAEAEALIRRAAQHQQLGRYQIEAAIQSVHAQRAVTGKIEWGVIAMLYDALIQKTPAIGARIGRALAQSELHGPSTGLQLLDVLPASMVRDHQPYWATRAHLLTRLGSRDAAAIAYKRALGLTEDPAVRTFLSQRLIHLKKE</sequence>
<name>A0A4R7SQL6_9BACT</name>
<dbReference type="GO" id="GO:0003700">
    <property type="term" value="F:DNA-binding transcription factor activity"/>
    <property type="evidence" value="ECO:0007669"/>
    <property type="project" value="InterPro"/>
</dbReference>
<gene>
    <name evidence="3" type="ORF">EI77_00003</name>
</gene>
<dbReference type="InterPro" id="IPR007627">
    <property type="entry name" value="RNA_pol_sigma70_r2"/>
</dbReference>
<evidence type="ECO:0000259" key="1">
    <source>
        <dbReference type="Pfam" id="PF04542"/>
    </source>
</evidence>
<dbReference type="InterPro" id="IPR013324">
    <property type="entry name" value="RNA_pol_sigma_r3/r4-like"/>
</dbReference>
<dbReference type="PANTHER" id="PTHR47756:SF2">
    <property type="entry name" value="BLL6612 PROTEIN"/>
    <property type="match status" value="1"/>
</dbReference>
<evidence type="ECO:0000259" key="2">
    <source>
        <dbReference type="Pfam" id="PF20239"/>
    </source>
</evidence>
<dbReference type="GO" id="GO:0006352">
    <property type="term" value="P:DNA-templated transcription initiation"/>
    <property type="evidence" value="ECO:0007669"/>
    <property type="project" value="InterPro"/>
</dbReference>
<organism evidence="3 4">
    <name type="scientific">Prosthecobacter fusiformis</name>
    <dbReference type="NCBI Taxonomy" id="48464"/>
    <lineage>
        <taxon>Bacteria</taxon>
        <taxon>Pseudomonadati</taxon>
        <taxon>Verrucomicrobiota</taxon>
        <taxon>Verrucomicrobiia</taxon>
        <taxon>Verrucomicrobiales</taxon>
        <taxon>Verrucomicrobiaceae</taxon>
        <taxon>Prosthecobacter</taxon>
    </lineage>
</organism>
<dbReference type="Proteomes" id="UP000295662">
    <property type="component" value="Unassembled WGS sequence"/>
</dbReference>
<dbReference type="AlphaFoldDB" id="A0A4R7SQL6"/>
<dbReference type="RefSeq" id="WP_133792711.1">
    <property type="nucleotide sequence ID" value="NZ_SOCA01000001.1"/>
</dbReference>
<dbReference type="InterPro" id="IPR046531">
    <property type="entry name" value="DUF6596"/>
</dbReference>
<accession>A0A4R7SQL6</accession>
<proteinExistence type="predicted"/>
<dbReference type="Gene3D" id="1.10.1740.10">
    <property type="match status" value="1"/>
</dbReference>
<protein>
    <submittedName>
        <fullName evidence="3">RNA polymerase sigma-70 factor (ECF subfamily)</fullName>
    </submittedName>
</protein>
<evidence type="ECO:0000313" key="4">
    <source>
        <dbReference type="Proteomes" id="UP000295662"/>
    </source>
</evidence>
<reference evidence="3 4" key="1">
    <citation type="submission" date="2019-03" db="EMBL/GenBank/DDBJ databases">
        <title>Genomic Encyclopedia of Archaeal and Bacterial Type Strains, Phase II (KMG-II): from individual species to whole genera.</title>
        <authorList>
            <person name="Goeker M."/>
        </authorList>
    </citation>
    <scope>NUCLEOTIDE SEQUENCE [LARGE SCALE GENOMIC DNA]</scope>
    <source>
        <strain evidence="3 4">ATCC 25309</strain>
    </source>
</reference>
<dbReference type="Pfam" id="PF20239">
    <property type="entry name" value="DUF6596"/>
    <property type="match status" value="1"/>
</dbReference>